<evidence type="ECO:0000256" key="2">
    <source>
        <dbReference type="ARBA" id="ARBA00022723"/>
    </source>
</evidence>
<dbReference type="GO" id="GO:0009082">
    <property type="term" value="P:branched-chain amino acid biosynthetic process"/>
    <property type="evidence" value="ECO:0007669"/>
    <property type="project" value="TreeGrafter"/>
</dbReference>
<gene>
    <name evidence="7" type="ORF">METZ01_LOCUS443383</name>
</gene>
<evidence type="ECO:0000256" key="5">
    <source>
        <dbReference type="ARBA" id="ARBA00023239"/>
    </source>
</evidence>
<organism evidence="7">
    <name type="scientific">marine metagenome</name>
    <dbReference type="NCBI Taxonomy" id="408172"/>
    <lineage>
        <taxon>unclassified sequences</taxon>
        <taxon>metagenomes</taxon>
        <taxon>ecological metagenomes</taxon>
    </lineage>
</organism>
<dbReference type="FunFam" id="3.50.30.80:FF:000001">
    <property type="entry name" value="Dihydroxy-acid dehydratase"/>
    <property type="match status" value="1"/>
</dbReference>
<name>A0A382Z5R0_9ZZZZ</name>
<dbReference type="InterPro" id="IPR020558">
    <property type="entry name" value="DiOHA_6PGluconate_deHydtase_CS"/>
</dbReference>
<dbReference type="PANTHER" id="PTHR21000">
    <property type="entry name" value="DIHYDROXY-ACID DEHYDRATASE DAD"/>
    <property type="match status" value="1"/>
</dbReference>
<reference evidence="7" key="1">
    <citation type="submission" date="2018-05" db="EMBL/GenBank/DDBJ databases">
        <authorList>
            <person name="Lanie J.A."/>
            <person name="Ng W.-L."/>
            <person name="Kazmierczak K.M."/>
            <person name="Andrzejewski T.M."/>
            <person name="Davidsen T.M."/>
            <person name="Wayne K.J."/>
            <person name="Tettelin H."/>
            <person name="Glass J.I."/>
            <person name="Rusch D."/>
            <person name="Podicherti R."/>
            <person name="Tsui H.-C.T."/>
            <person name="Winkler M.E."/>
        </authorList>
    </citation>
    <scope>NUCLEOTIDE SEQUENCE</scope>
</reference>
<dbReference type="InterPro" id="IPR050165">
    <property type="entry name" value="DHAD_IlvD/Edd"/>
</dbReference>
<evidence type="ECO:0000313" key="7">
    <source>
        <dbReference type="EMBL" id="SVD90529.1"/>
    </source>
</evidence>
<evidence type="ECO:0000256" key="3">
    <source>
        <dbReference type="ARBA" id="ARBA00023004"/>
    </source>
</evidence>
<dbReference type="InterPro" id="IPR042096">
    <property type="entry name" value="Dihydro-acid_dehy_C"/>
</dbReference>
<dbReference type="PROSITE" id="PS00887">
    <property type="entry name" value="ILVD_EDD_2"/>
    <property type="match status" value="1"/>
</dbReference>
<dbReference type="GO" id="GO:0004160">
    <property type="term" value="F:dihydroxy-acid dehydratase activity"/>
    <property type="evidence" value="ECO:0007669"/>
    <property type="project" value="TreeGrafter"/>
</dbReference>
<sequence>GDVLVIRYEGPKGGPGMREMLATTAAIVGQGLGKKVAMITDGRFSGGTRGFMVGHVAPEAFVGGPIAFVKDGDEISINVEDNSINLHISKEELEKRSKEWRMPKPNYESGVLAKYAFLVGSASGGAITDSSNSLK</sequence>
<dbReference type="SUPFAM" id="SSF52016">
    <property type="entry name" value="LeuD/IlvD-like"/>
    <property type="match status" value="1"/>
</dbReference>
<feature type="non-terminal residue" evidence="7">
    <location>
        <position position="1"/>
    </location>
</feature>
<dbReference type="GO" id="GO:0051536">
    <property type="term" value="F:iron-sulfur cluster binding"/>
    <property type="evidence" value="ECO:0007669"/>
    <property type="project" value="UniProtKB-KW"/>
</dbReference>
<evidence type="ECO:0000259" key="6">
    <source>
        <dbReference type="Pfam" id="PF24877"/>
    </source>
</evidence>
<protein>
    <recommendedName>
        <fullName evidence="6">Dihydroxy-acid/6-phosphogluconate dehydratase C-terminal domain-containing protein</fullName>
    </recommendedName>
</protein>
<dbReference type="InterPro" id="IPR056740">
    <property type="entry name" value="ILV_EDD_C"/>
</dbReference>
<dbReference type="PANTHER" id="PTHR21000:SF5">
    <property type="entry name" value="DIHYDROXY-ACID DEHYDRATASE, MITOCHONDRIAL"/>
    <property type="match status" value="1"/>
</dbReference>
<dbReference type="GO" id="GO:0046872">
    <property type="term" value="F:metal ion binding"/>
    <property type="evidence" value="ECO:0007669"/>
    <property type="project" value="UniProtKB-KW"/>
</dbReference>
<proteinExistence type="inferred from homology"/>
<dbReference type="Gene3D" id="3.50.30.80">
    <property type="entry name" value="IlvD/EDD C-terminal domain-like"/>
    <property type="match status" value="1"/>
</dbReference>
<evidence type="ECO:0000256" key="4">
    <source>
        <dbReference type="ARBA" id="ARBA00023014"/>
    </source>
</evidence>
<dbReference type="Pfam" id="PF24877">
    <property type="entry name" value="ILV_EDD_C"/>
    <property type="match status" value="1"/>
</dbReference>
<keyword evidence="3" id="KW-0408">Iron</keyword>
<evidence type="ECO:0000256" key="1">
    <source>
        <dbReference type="ARBA" id="ARBA00006486"/>
    </source>
</evidence>
<keyword evidence="5" id="KW-0456">Lyase</keyword>
<dbReference type="AlphaFoldDB" id="A0A382Z5R0"/>
<feature type="domain" description="Dihydroxy-acid/6-phosphogluconate dehydratase C-terminal" evidence="6">
    <location>
        <begin position="1"/>
        <end position="126"/>
    </location>
</feature>
<keyword evidence="2" id="KW-0479">Metal-binding</keyword>
<keyword evidence="4" id="KW-0411">Iron-sulfur</keyword>
<dbReference type="EMBL" id="UINC01181039">
    <property type="protein sequence ID" value="SVD90529.1"/>
    <property type="molecule type" value="Genomic_DNA"/>
</dbReference>
<comment type="similarity">
    <text evidence="1">Belongs to the IlvD/Edd family.</text>
</comment>
<accession>A0A382Z5R0</accession>